<dbReference type="Proteomes" id="UP001597546">
    <property type="component" value="Unassembled WGS sequence"/>
</dbReference>
<evidence type="ECO:0000313" key="1">
    <source>
        <dbReference type="EMBL" id="MFD2732302.1"/>
    </source>
</evidence>
<keyword evidence="2" id="KW-1185">Reference proteome</keyword>
<name>A0ABW5TU29_9SPHI</name>
<protein>
    <recommendedName>
        <fullName evidence="3">DUF4397 domain-containing protein</fullName>
    </recommendedName>
</protein>
<dbReference type="RefSeq" id="WP_379100912.1">
    <property type="nucleotide sequence ID" value="NZ_JBHULV010000038.1"/>
</dbReference>
<sequence>MNGKVSVCFDFKGAGFGSIIISPFYSAFYLQNKPGCRQFSLSPGNYELIIDGVLFEKRASLIILQGTEMLGELILPTGRFSRSISLNVS</sequence>
<proteinExistence type="predicted"/>
<evidence type="ECO:0000313" key="2">
    <source>
        <dbReference type="Proteomes" id="UP001597546"/>
    </source>
</evidence>
<organism evidence="1 2">
    <name type="scientific">Pedobacter alpinus</name>
    <dbReference type="NCBI Taxonomy" id="1590643"/>
    <lineage>
        <taxon>Bacteria</taxon>
        <taxon>Pseudomonadati</taxon>
        <taxon>Bacteroidota</taxon>
        <taxon>Sphingobacteriia</taxon>
        <taxon>Sphingobacteriales</taxon>
        <taxon>Sphingobacteriaceae</taxon>
        <taxon>Pedobacter</taxon>
    </lineage>
</organism>
<reference evidence="2" key="1">
    <citation type="journal article" date="2019" name="Int. J. Syst. Evol. Microbiol.">
        <title>The Global Catalogue of Microorganisms (GCM) 10K type strain sequencing project: providing services to taxonomists for standard genome sequencing and annotation.</title>
        <authorList>
            <consortium name="The Broad Institute Genomics Platform"/>
            <consortium name="The Broad Institute Genome Sequencing Center for Infectious Disease"/>
            <person name="Wu L."/>
            <person name="Ma J."/>
        </authorList>
    </citation>
    <scope>NUCLEOTIDE SEQUENCE [LARGE SCALE GENOMIC DNA]</scope>
    <source>
        <strain evidence="2">KCTC 42456</strain>
    </source>
</reference>
<gene>
    <name evidence="1" type="ORF">ACFSSE_11370</name>
</gene>
<evidence type="ECO:0008006" key="3">
    <source>
        <dbReference type="Google" id="ProtNLM"/>
    </source>
</evidence>
<accession>A0ABW5TU29</accession>
<dbReference type="EMBL" id="JBHULV010000038">
    <property type="protein sequence ID" value="MFD2732302.1"/>
    <property type="molecule type" value="Genomic_DNA"/>
</dbReference>
<comment type="caution">
    <text evidence="1">The sequence shown here is derived from an EMBL/GenBank/DDBJ whole genome shotgun (WGS) entry which is preliminary data.</text>
</comment>